<comment type="caution">
    <text evidence="2">The sequence shown here is derived from an EMBL/GenBank/DDBJ whole genome shotgun (WGS) entry which is preliminary data.</text>
</comment>
<evidence type="ECO:0000313" key="2">
    <source>
        <dbReference type="EMBL" id="MCA9380194.1"/>
    </source>
</evidence>
<reference evidence="2" key="1">
    <citation type="submission" date="2020-04" db="EMBL/GenBank/DDBJ databases">
        <authorList>
            <person name="Zhang T."/>
        </authorList>
    </citation>
    <scope>NUCLEOTIDE SEQUENCE</scope>
    <source>
        <strain evidence="2">HKST-UBA15</strain>
    </source>
</reference>
<dbReference type="GO" id="GO:0004386">
    <property type="term" value="F:helicase activity"/>
    <property type="evidence" value="ECO:0007669"/>
    <property type="project" value="UniProtKB-KW"/>
</dbReference>
<keyword evidence="2" id="KW-0347">Helicase</keyword>
<dbReference type="PROSITE" id="PS51192">
    <property type="entry name" value="HELICASE_ATP_BIND_1"/>
    <property type="match status" value="1"/>
</dbReference>
<reference evidence="2" key="2">
    <citation type="journal article" date="2021" name="Microbiome">
        <title>Successional dynamics and alternative stable states in a saline activated sludge microbial community over 9 years.</title>
        <authorList>
            <person name="Wang Y."/>
            <person name="Ye J."/>
            <person name="Ju F."/>
            <person name="Liu L."/>
            <person name="Boyd J.A."/>
            <person name="Deng Y."/>
            <person name="Parks D.H."/>
            <person name="Jiang X."/>
            <person name="Yin X."/>
            <person name="Woodcroft B.J."/>
            <person name="Tyson G.W."/>
            <person name="Hugenholtz P."/>
            <person name="Polz M.F."/>
            <person name="Zhang T."/>
        </authorList>
    </citation>
    <scope>NUCLEOTIDE SEQUENCE</scope>
    <source>
        <strain evidence="2">HKST-UBA15</strain>
    </source>
</reference>
<protein>
    <submittedName>
        <fullName evidence="2">DEAD/DEAH box helicase family protein</fullName>
    </submittedName>
</protein>
<dbReference type="CDD" id="cd18799">
    <property type="entry name" value="SF2_C_EcoAI-like"/>
    <property type="match status" value="1"/>
</dbReference>
<dbReference type="Pfam" id="PF08463">
    <property type="entry name" value="EcoEI_R_C"/>
    <property type="match status" value="1"/>
</dbReference>
<dbReference type="InterPro" id="IPR050742">
    <property type="entry name" value="Helicase_Restrict-Modif_Enz"/>
</dbReference>
<dbReference type="InterPro" id="IPR013670">
    <property type="entry name" value="EcoEI_R_C_dom"/>
</dbReference>
<dbReference type="GO" id="GO:0003677">
    <property type="term" value="F:DNA binding"/>
    <property type="evidence" value="ECO:0007669"/>
    <property type="project" value="InterPro"/>
</dbReference>
<dbReference type="GO" id="GO:0005829">
    <property type="term" value="C:cytosol"/>
    <property type="evidence" value="ECO:0007669"/>
    <property type="project" value="TreeGrafter"/>
</dbReference>
<dbReference type="EMBL" id="JAGQLL010000037">
    <property type="protein sequence ID" value="MCA9380194.1"/>
    <property type="molecule type" value="Genomic_DNA"/>
</dbReference>
<dbReference type="AlphaFoldDB" id="A0A955L0I3"/>
<keyword evidence="2" id="KW-0378">Hydrolase</keyword>
<dbReference type="Gene3D" id="3.40.50.300">
    <property type="entry name" value="P-loop containing nucleotide triphosphate hydrolases"/>
    <property type="match status" value="2"/>
</dbReference>
<keyword evidence="2" id="KW-0547">Nucleotide-binding</keyword>
<dbReference type="InterPro" id="IPR001650">
    <property type="entry name" value="Helicase_C-like"/>
</dbReference>
<sequence length="916" mass="105345">MTPEEKSRINIDKLLNLAGWIVQDVDRANLGAGLGIAVREFQTSSGPADYILFVNRKPVGVVEAKPEGFTLTGVEGQTERYAESLANSIFKIRERLPFNYESTGIETQFRDLRDPEPRARNIFAFHRPETLQEWLEQPETLRKRLTEFPELSLEGLRLCQFDAITNLEKSFNQDKPRALIQMATGSGKTYMAVSEVYRLLKFAKAKRVLFLVDRGNLGKQTNREFQEFITPDDGRKFTELYNVQHLKANKLDSVNKVTITTIQRLYSMLKGDAELDPDFEEESGFEGDLEINPGILEYNPNFPIETYDFIITDEAHRSIYNLWRQVLEYFDAYIIGLTATPSKQTFGFFRQNLVMEYSHERAVADGVNVPYDVYKIETKIGTEGSRVDAGFFVDKRDRDTRKVRWEKLDEDLEYDSTQLDKDVVSIDQIRTVVRTYKEKLPEIFPGRTEVPKTLIFAKTDSHAEDIVKIVREEFGKGSDFCKKITYNTTGDKPEDLIKSFRNSYNPRVAVTVDMISTGTDIKPLEVLIFMRDVKSRVYFEQMIGRGTRTIKETDLKTVTPDANYKDHFVIFDAVGVMETAKIDSRPLEKKPGISFKQLMNNVAFGNHDKDTLLSLANRLARFDRSIDDAQREEINRSIGGNSIKNIINKLFDAVDPDKIEQKARILSGNNEISEAEIEKAQKELSVEATLPFDNPDFRNTILDIKQRNEQTIDTVSVDEVTSFTGVSGDSVRAQKIVTDFKQFIEDNKDEITALEIIYNQPYRKQHLMYEQIRELAEKMSRNGLNSTIVWKAYAELERSKVKGEASDKLLTNIISLVRFAIGRQKELAPFEQTVDENFDNWLENQKKKGVVYTENQIRWLDMIKQHIAYSASIEKDDFDDTPFNQYGGLFKAYEVFGEKLEPVLEELNYVLVESIV</sequence>
<keyword evidence="2" id="KW-0067">ATP-binding</keyword>
<evidence type="ECO:0000313" key="3">
    <source>
        <dbReference type="Proteomes" id="UP000745577"/>
    </source>
</evidence>
<proteinExistence type="predicted"/>
<evidence type="ECO:0000259" key="1">
    <source>
        <dbReference type="PROSITE" id="PS51192"/>
    </source>
</evidence>
<dbReference type="SUPFAM" id="SSF52540">
    <property type="entry name" value="P-loop containing nucleoside triphosphate hydrolases"/>
    <property type="match status" value="1"/>
</dbReference>
<organism evidence="2 3">
    <name type="scientific">Candidatus Dojkabacteria bacterium</name>
    <dbReference type="NCBI Taxonomy" id="2099670"/>
    <lineage>
        <taxon>Bacteria</taxon>
        <taxon>Candidatus Dojkabacteria</taxon>
    </lineage>
</organism>
<feature type="domain" description="Helicase ATP-binding" evidence="1">
    <location>
        <begin position="169"/>
        <end position="359"/>
    </location>
</feature>
<dbReference type="GO" id="GO:0006304">
    <property type="term" value="P:DNA modification"/>
    <property type="evidence" value="ECO:0007669"/>
    <property type="project" value="InterPro"/>
</dbReference>
<accession>A0A955L0I3</accession>
<dbReference type="SMART" id="SM00487">
    <property type="entry name" value="DEXDc"/>
    <property type="match status" value="1"/>
</dbReference>
<name>A0A955L0I3_9BACT</name>
<dbReference type="GO" id="GO:0005524">
    <property type="term" value="F:ATP binding"/>
    <property type="evidence" value="ECO:0007669"/>
    <property type="project" value="InterPro"/>
</dbReference>
<dbReference type="InterPro" id="IPR014001">
    <property type="entry name" value="Helicase_ATP-bd"/>
</dbReference>
<dbReference type="Proteomes" id="UP000745577">
    <property type="component" value="Unassembled WGS sequence"/>
</dbReference>
<dbReference type="Pfam" id="PF00271">
    <property type="entry name" value="Helicase_C"/>
    <property type="match status" value="1"/>
</dbReference>
<dbReference type="Gene3D" id="3.90.1570.30">
    <property type="match status" value="1"/>
</dbReference>
<dbReference type="PANTHER" id="PTHR47396">
    <property type="entry name" value="TYPE I RESTRICTION ENZYME ECOKI R PROTEIN"/>
    <property type="match status" value="1"/>
</dbReference>
<dbReference type="CDD" id="cd18032">
    <property type="entry name" value="DEXHc_RE_I_III_res"/>
    <property type="match status" value="1"/>
</dbReference>
<dbReference type="InterPro" id="IPR006935">
    <property type="entry name" value="Helicase/UvrB_N"/>
</dbReference>
<dbReference type="Pfam" id="PF04851">
    <property type="entry name" value="ResIII"/>
    <property type="match status" value="1"/>
</dbReference>
<dbReference type="InterPro" id="IPR027417">
    <property type="entry name" value="P-loop_NTPase"/>
</dbReference>
<dbReference type="PANTHER" id="PTHR47396:SF1">
    <property type="entry name" value="ATP-DEPENDENT HELICASE IRC3-RELATED"/>
    <property type="match status" value="1"/>
</dbReference>
<gene>
    <name evidence="2" type="ORF">KC675_03380</name>
</gene>
<dbReference type="GO" id="GO:0016787">
    <property type="term" value="F:hydrolase activity"/>
    <property type="evidence" value="ECO:0007669"/>
    <property type="project" value="InterPro"/>
</dbReference>